<protein>
    <submittedName>
        <fullName evidence="1">Uncharacterized protein</fullName>
    </submittedName>
</protein>
<reference evidence="1 2" key="1">
    <citation type="journal article" date="2021" name="Elife">
        <title>Chloroplast acquisition without the gene transfer in kleptoplastic sea slugs, Plakobranchus ocellatus.</title>
        <authorList>
            <person name="Maeda T."/>
            <person name="Takahashi S."/>
            <person name="Yoshida T."/>
            <person name="Shimamura S."/>
            <person name="Takaki Y."/>
            <person name="Nagai Y."/>
            <person name="Toyoda A."/>
            <person name="Suzuki Y."/>
            <person name="Arimoto A."/>
            <person name="Ishii H."/>
            <person name="Satoh N."/>
            <person name="Nishiyama T."/>
            <person name="Hasebe M."/>
            <person name="Maruyama T."/>
            <person name="Minagawa J."/>
            <person name="Obokata J."/>
            <person name="Shigenobu S."/>
        </authorList>
    </citation>
    <scope>NUCLEOTIDE SEQUENCE [LARGE SCALE GENOMIC DNA]</scope>
</reference>
<dbReference type="AlphaFoldDB" id="A0AAV4AXR6"/>
<proteinExistence type="predicted"/>
<dbReference type="EMBL" id="BLXT01004224">
    <property type="protein sequence ID" value="GFO11169.1"/>
    <property type="molecule type" value="Genomic_DNA"/>
</dbReference>
<comment type="caution">
    <text evidence="1">The sequence shown here is derived from an EMBL/GenBank/DDBJ whole genome shotgun (WGS) entry which is preliminary data.</text>
</comment>
<organism evidence="1 2">
    <name type="scientific">Plakobranchus ocellatus</name>
    <dbReference type="NCBI Taxonomy" id="259542"/>
    <lineage>
        <taxon>Eukaryota</taxon>
        <taxon>Metazoa</taxon>
        <taxon>Spiralia</taxon>
        <taxon>Lophotrochozoa</taxon>
        <taxon>Mollusca</taxon>
        <taxon>Gastropoda</taxon>
        <taxon>Heterobranchia</taxon>
        <taxon>Euthyneura</taxon>
        <taxon>Panpulmonata</taxon>
        <taxon>Sacoglossa</taxon>
        <taxon>Placobranchoidea</taxon>
        <taxon>Plakobranchidae</taxon>
        <taxon>Plakobranchus</taxon>
    </lineage>
</organism>
<keyword evidence="2" id="KW-1185">Reference proteome</keyword>
<gene>
    <name evidence="1" type="ORF">PoB_003767400</name>
</gene>
<dbReference type="Proteomes" id="UP000735302">
    <property type="component" value="Unassembled WGS sequence"/>
</dbReference>
<accession>A0AAV4AXR6</accession>
<sequence>MNVEISQKYLVSGQTQTECDSVHSAIERHISKTDVYTPHEYALLMRTAYNICDDAAVHGKTGRGENAAENSMVGGCIATGVAGIIAIWDIETLGGDGAAGGLFVASEIDIRTDDGTIILVLSTAEKIKWVYSTCLEGLENNIFI</sequence>
<name>A0AAV4AXR6_9GAST</name>
<evidence type="ECO:0000313" key="1">
    <source>
        <dbReference type="EMBL" id="GFO11169.1"/>
    </source>
</evidence>
<evidence type="ECO:0000313" key="2">
    <source>
        <dbReference type="Proteomes" id="UP000735302"/>
    </source>
</evidence>